<protein>
    <submittedName>
        <fullName evidence="7">RNA polymerase sigma factor</fullName>
    </submittedName>
</protein>
<dbReference type="PANTHER" id="PTHR43133">
    <property type="entry name" value="RNA POLYMERASE ECF-TYPE SIGMA FACTO"/>
    <property type="match status" value="1"/>
</dbReference>
<evidence type="ECO:0000256" key="3">
    <source>
        <dbReference type="ARBA" id="ARBA00023082"/>
    </source>
</evidence>
<keyword evidence="8" id="KW-1185">Reference proteome</keyword>
<dbReference type="SUPFAM" id="SSF88659">
    <property type="entry name" value="Sigma3 and sigma4 domains of RNA polymerase sigma factors"/>
    <property type="match status" value="1"/>
</dbReference>
<evidence type="ECO:0000256" key="1">
    <source>
        <dbReference type="ARBA" id="ARBA00010641"/>
    </source>
</evidence>
<evidence type="ECO:0000256" key="5">
    <source>
        <dbReference type="ARBA" id="ARBA00023163"/>
    </source>
</evidence>
<accession>A0ABW0BF82</accession>
<keyword evidence="5" id="KW-0804">Transcription</keyword>
<dbReference type="EMBL" id="JBHSKD010000004">
    <property type="protein sequence ID" value="MFC5175959.1"/>
    <property type="molecule type" value="Genomic_DNA"/>
</dbReference>
<gene>
    <name evidence="7" type="ORF">ACFPGP_04700</name>
</gene>
<evidence type="ECO:0000256" key="4">
    <source>
        <dbReference type="ARBA" id="ARBA00023125"/>
    </source>
</evidence>
<keyword evidence="3" id="KW-0731">Sigma factor</keyword>
<dbReference type="Gene3D" id="1.10.10.10">
    <property type="entry name" value="Winged helix-like DNA-binding domain superfamily/Winged helix DNA-binding domain"/>
    <property type="match status" value="1"/>
</dbReference>
<dbReference type="InterPro" id="IPR036388">
    <property type="entry name" value="WH-like_DNA-bd_sf"/>
</dbReference>
<dbReference type="PANTHER" id="PTHR43133:SF50">
    <property type="entry name" value="ECF RNA POLYMERASE SIGMA FACTOR SIGM"/>
    <property type="match status" value="1"/>
</dbReference>
<name>A0ABW0BF82_9ACTN</name>
<dbReference type="InterPro" id="IPR013324">
    <property type="entry name" value="RNA_pol_sigma_r3/r4-like"/>
</dbReference>
<keyword evidence="4" id="KW-0238">DNA-binding</keyword>
<evidence type="ECO:0000259" key="6">
    <source>
        <dbReference type="Pfam" id="PF08281"/>
    </source>
</evidence>
<evidence type="ECO:0000313" key="8">
    <source>
        <dbReference type="Proteomes" id="UP001596087"/>
    </source>
</evidence>
<dbReference type="Proteomes" id="UP001596087">
    <property type="component" value="Unassembled WGS sequence"/>
</dbReference>
<reference evidence="8" key="1">
    <citation type="journal article" date="2019" name="Int. J. Syst. Evol. Microbiol.">
        <title>The Global Catalogue of Microorganisms (GCM) 10K type strain sequencing project: providing services to taxonomists for standard genome sequencing and annotation.</title>
        <authorList>
            <consortium name="The Broad Institute Genomics Platform"/>
            <consortium name="The Broad Institute Genome Sequencing Center for Infectious Disease"/>
            <person name="Wu L."/>
            <person name="Ma J."/>
        </authorList>
    </citation>
    <scope>NUCLEOTIDE SEQUENCE [LARGE SCALE GENOMIC DNA]</scope>
    <source>
        <strain evidence="8">DFY41</strain>
    </source>
</reference>
<sequence length="191" mass="20804">MKRQSSQELAPDVAVAGVDRAGTASPALAGAATEPFDAFYRREFTHLLVLARALVGAAYAEDVAQESMLVAYRRWSTIGGLRSPAGYVRGICLHKAVSVVRRRKVEQQVLGRLAPSAPPTDGLPPDSERFWAEVRLLPRRQAQVVALHYALDLAVADVAEVLECAEGTVKVHLHRARATLSTRLRGEEEGR</sequence>
<dbReference type="RefSeq" id="WP_378587538.1">
    <property type="nucleotide sequence ID" value="NZ_JBHSKD010000004.1"/>
</dbReference>
<dbReference type="Pfam" id="PF08281">
    <property type="entry name" value="Sigma70_r4_2"/>
    <property type="match status" value="1"/>
</dbReference>
<dbReference type="InterPro" id="IPR013249">
    <property type="entry name" value="RNA_pol_sigma70_r4_t2"/>
</dbReference>
<dbReference type="InterPro" id="IPR013325">
    <property type="entry name" value="RNA_pol_sigma_r2"/>
</dbReference>
<proteinExistence type="inferred from homology"/>
<organism evidence="7 8">
    <name type="scientific">Nocardioides taihuensis</name>
    <dbReference type="NCBI Taxonomy" id="1835606"/>
    <lineage>
        <taxon>Bacteria</taxon>
        <taxon>Bacillati</taxon>
        <taxon>Actinomycetota</taxon>
        <taxon>Actinomycetes</taxon>
        <taxon>Propionibacteriales</taxon>
        <taxon>Nocardioidaceae</taxon>
        <taxon>Nocardioides</taxon>
    </lineage>
</organism>
<dbReference type="Gene3D" id="1.10.1740.10">
    <property type="match status" value="1"/>
</dbReference>
<keyword evidence="2" id="KW-0805">Transcription regulation</keyword>
<evidence type="ECO:0000313" key="7">
    <source>
        <dbReference type="EMBL" id="MFC5175959.1"/>
    </source>
</evidence>
<comment type="caution">
    <text evidence="7">The sequence shown here is derived from an EMBL/GenBank/DDBJ whole genome shotgun (WGS) entry which is preliminary data.</text>
</comment>
<dbReference type="InterPro" id="IPR039425">
    <property type="entry name" value="RNA_pol_sigma-70-like"/>
</dbReference>
<comment type="similarity">
    <text evidence="1">Belongs to the sigma-70 factor family. ECF subfamily.</text>
</comment>
<evidence type="ECO:0000256" key="2">
    <source>
        <dbReference type="ARBA" id="ARBA00023015"/>
    </source>
</evidence>
<feature type="domain" description="RNA polymerase sigma factor 70 region 4 type 2" evidence="6">
    <location>
        <begin position="129"/>
        <end position="180"/>
    </location>
</feature>
<dbReference type="SUPFAM" id="SSF88946">
    <property type="entry name" value="Sigma2 domain of RNA polymerase sigma factors"/>
    <property type="match status" value="1"/>
</dbReference>